<dbReference type="EMBL" id="JACHBX010000004">
    <property type="protein sequence ID" value="MBB6135808.1"/>
    <property type="molecule type" value="Genomic_DNA"/>
</dbReference>
<name>A0A7X0CG52_9BURK</name>
<dbReference type="RefSeq" id="WP_183556453.1">
    <property type="nucleotide sequence ID" value="NZ_JACHBX010000004.1"/>
</dbReference>
<comment type="caution">
    <text evidence="4">The sequence shown here is derived from an EMBL/GenBank/DDBJ whole genome shotgun (WGS) entry which is preliminary data.</text>
</comment>
<dbReference type="PANTHER" id="PTHR38340">
    <property type="entry name" value="S-LAYER PROTEIN"/>
    <property type="match status" value="1"/>
</dbReference>
<dbReference type="InterPro" id="IPR025282">
    <property type="entry name" value="DUF4214"/>
</dbReference>
<dbReference type="SUPFAM" id="SSF51120">
    <property type="entry name" value="beta-Roll"/>
    <property type="match status" value="1"/>
</dbReference>
<evidence type="ECO:0000256" key="1">
    <source>
        <dbReference type="ARBA" id="ARBA00004613"/>
    </source>
</evidence>
<dbReference type="Proteomes" id="UP000540787">
    <property type="component" value="Unassembled WGS sequence"/>
</dbReference>
<dbReference type="InterPro" id="IPR050557">
    <property type="entry name" value="RTX_toxin/Mannuronan_C5-epim"/>
</dbReference>
<evidence type="ECO:0000313" key="4">
    <source>
        <dbReference type="EMBL" id="MBB6135808.1"/>
    </source>
</evidence>
<organism evidence="4 5">
    <name type="scientific">Massilia aurea</name>
    <dbReference type="NCBI Taxonomy" id="373040"/>
    <lineage>
        <taxon>Bacteria</taxon>
        <taxon>Pseudomonadati</taxon>
        <taxon>Pseudomonadota</taxon>
        <taxon>Betaproteobacteria</taxon>
        <taxon>Burkholderiales</taxon>
        <taxon>Oxalobacteraceae</taxon>
        <taxon>Telluria group</taxon>
        <taxon>Massilia</taxon>
    </lineage>
</organism>
<dbReference type="Gene3D" id="2.60.40.60">
    <property type="entry name" value="Cadherins"/>
    <property type="match status" value="1"/>
</dbReference>
<dbReference type="GO" id="GO:0007156">
    <property type="term" value="P:homophilic cell adhesion via plasma membrane adhesion molecules"/>
    <property type="evidence" value="ECO:0007669"/>
    <property type="project" value="InterPro"/>
</dbReference>
<dbReference type="GO" id="GO:0005509">
    <property type="term" value="F:calcium ion binding"/>
    <property type="evidence" value="ECO:0007669"/>
    <property type="project" value="InterPro"/>
</dbReference>
<dbReference type="GO" id="GO:0005576">
    <property type="term" value="C:extracellular region"/>
    <property type="evidence" value="ECO:0007669"/>
    <property type="project" value="UniProtKB-SubCell"/>
</dbReference>
<dbReference type="Gene3D" id="2.150.10.10">
    <property type="entry name" value="Serralysin-like metalloprotease, C-terminal"/>
    <property type="match status" value="1"/>
</dbReference>
<accession>A0A7X0CG52</accession>
<reference evidence="4 5" key="1">
    <citation type="submission" date="2020-08" db="EMBL/GenBank/DDBJ databases">
        <title>The Agave Microbiome: Exploring the role of microbial communities in plant adaptations to desert environments.</title>
        <authorList>
            <person name="Partida-Martinez L.P."/>
        </authorList>
    </citation>
    <scope>NUCLEOTIDE SEQUENCE [LARGE SCALE GENOMIC DNA]</scope>
    <source>
        <strain evidence="4 5">AT3.2</strain>
    </source>
</reference>
<dbReference type="InterPro" id="IPR015919">
    <property type="entry name" value="Cadherin-like_sf"/>
</dbReference>
<dbReference type="CDD" id="cd11304">
    <property type="entry name" value="Cadherin_repeat"/>
    <property type="match status" value="1"/>
</dbReference>
<dbReference type="GO" id="GO:0016020">
    <property type="term" value="C:membrane"/>
    <property type="evidence" value="ECO:0007669"/>
    <property type="project" value="InterPro"/>
</dbReference>
<dbReference type="InterPro" id="IPR018511">
    <property type="entry name" value="Hemolysin-typ_Ca-bd_CS"/>
</dbReference>
<dbReference type="PROSITE" id="PS50268">
    <property type="entry name" value="CADHERIN_2"/>
    <property type="match status" value="1"/>
</dbReference>
<dbReference type="SUPFAM" id="SSF49313">
    <property type="entry name" value="Cadherin-like"/>
    <property type="match status" value="1"/>
</dbReference>
<dbReference type="PANTHER" id="PTHR38340:SF1">
    <property type="entry name" value="S-LAYER PROTEIN"/>
    <property type="match status" value="1"/>
</dbReference>
<dbReference type="Pfam" id="PF13946">
    <property type="entry name" value="DUF4214"/>
    <property type="match status" value="1"/>
</dbReference>
<protein>
    <submittedName>
        <fullName evidence="4">Ca2+-binding RTX toxin-like protein</fullName>
    </submittedName>
</protein>
<dbReference type="InterPro" id="IPR001343">
    <property type="entry name" value="Hemolysn_Ca-bd"/>
</dbReference>
<proteinExistence type="predicted"/>
<dbReference type="PRINTS" id="PR00313">
    <property type="entry name" value="CABNDNGRPT"/>
</dbReference>
<sequence length="673" mass="70138">MATTPVSTTVSPPYDGPFLPRFSYPGGPVVQVMENSRDVAIDTVYAVPSPIPNVYTITGGRDAALFSIDPSNGHLVFIDAPDYETPRDRGDGAGNNTYEVEVTRQEWAGTAAQMLTVWVSDVDERPGTAPQTTLDERREVVVRYVTEADGTVRQLLSIPTRALPDAPANPNPSDGIAIVRDSSGAVLLRAADIDGVGLMASGSVAPQAAAASLDEVLREIGQHSAAGSASQAGLIAGATDFLASLAPAAPLLLQTIVPVIAPGTGKAFVSMALTGTPQDGANPVTALVIDARGIGSHTFELDHIGFAALSGAMTVGYQYGGGAGNQFLVADDAVQSLNAGEGNDIVHAGGGNDLVDGGAGDDRLYGDAGDDELTGGAGNDWIDGGAGLDTARLSGTRADYTIRVEQGQMVVSARTGDDGTDHLINVELLNFRGAGEDLSVRGTITRMIDALEDRVATRVELDGWEAAHASGTALVDIATSLLQNYDGDDALTYDDFGRSLYLNGAERSGNYRELYSLLAGLRDGDTRAEVLLEFADSFEMLSYARSAGATTHIADTEIGSLVRMYDALFDRAPDAGGLNYWIGAFESGSTITAIADMFVNVAEGGINTMTDAQFIAHLYQSGLERTASANEIAGWIKVMDDGGLSRGDLLLGIADSVEMTALVGIMNTSIDLA</sequence>
<comment type="subcellular location">
    <subcellularLocation>
        <location evidence="1">Secreted</location>
    </subcellularLocation>
</comment>
<dbReference type="Pfam" id="PF00353">
    <property type="entry name" value="HemolysinCabind"/>
    <property type="match status" value="2"/>
</dbReference>
<evidence type="ECO:0000259" key="3">
    <source>
        <dbReference type="PROSITE" id="PS50268"/>
    </source>
</evidence>
<dbReference type="InterPro" id="IPR011049">
    <property type="entry name" value="Serralysin-like_metalloprot_C"/>
</dbReference>
<dbReference type="AlphaFoldDB" id="A0A7X0CG52"/>
<keyword evidence="5" id="KW-1185">Reference proteome</keyword>
<dbReference type="InterPro" id="IPR002126">
    <property type="entry name" value="Cadherin-like_dom"/>
</dbReference>
<gene>
    <name evidence="4" type="ORF">HD842_003975</name>
</gene>
<evidence type="ECO:0000256" key="2">
    <source>
        <dbReference type="ARBA" id="ARBA00022525"/>
    </source>
</evidence>
<keyword evidence="2" id="KW-0964">Secreted</keyword>
<evidence type="ECO:0000313" key="5">
    <source>
        <dbReference type="Proteomes" id="UP000540787"/>
    </source>
</evidence>
<feature type="domain" description="Cadherin" evidence="3">
    <location>
        <begin position="55"/>
        <end position="132"/>
    </location>
</feature>
<dbReference type="PROSITE" id="PS00330">
    <property type="entry name" value="HEMOLYSIN_CALCIUM"/>
    <property type="match status" value="2"/>
</dbReference>